<dbReference type="AlphaFoldDB" id="A0A512JMA8"/>
<sequence length="75" mass="8251">MDPHRFEHDGNSYEVLFERTPEGWVARIRCEDDDTVQVMAFPNGVGFDPENARGSLIAGCQAAVARHAGAPATRH</sequence>
<protein>
    <submittedName>
        <fullName evidence="1">Uncharacterized protein</fullName>
    </submittedName>
</protein>
<dbReference type="Proteomes" id="UP000321750">
    <property type="component" value="Unassembled WGS sequence"/>
</dbReference>
<comment type="caution">
    <text evidence="1">The sequence shown here is derived from an EMBL/GenBank/DDBJ whole genome shotgun (WGS) entry which is preliminary data.</text>
</comment>
<keyword evidence="2" id="KW-1185">Reference proteome</keyword>
<evidence type="ECO:0000313" key="2">
    <source>
        <dbReference type="Proteomes" id="UP000321750"/>
    </source>
</evidence>
<dbReference type="RefSeq" id="WP_147047325.1">
    <property type="nucleotide sequence ID" value="NZ_BJZV01000015.1"/>
</dbReference>
<accession>A0A512JMA8</accession>
<gene>
    <name evidence="1" type="ORF">MGN01_28280</name>
</gene>
<proteinExistence type="predicted"/>
<dbReference type="EMBL" id="BJZV01000015">
    <property type="protein sequence ID" value="GEP10983.1"/>
    <property type="molecule type" value="Genomic_DNA"/>
</dbReference>
<organism evidence="1 2">
    <name type="scientific">Methylobacterium gnaphalii</name>
    <dbReference type="NCBI Taxonomy" id="1010610"/>
    <lineage>
        <taxon>Bacteria</taxon>
        <taxon>Pseudomonadati</taxon>
        <taxon>Pseudomonadota</taxon>
        <taxon>Alphaproteobacteria</taxon>
        <taxon>Hyphomicrobiales</taxon>
        <taxon>Methylobacteriaceae</taxon>
        <taxon>Methylobacterium</taxon>
    </lineage>
</organism>
<evidence type="ECO:0000313" key="1">
    <source>
        <dbReference type="EMBL" id="GEP10983.1"/>
    </source>
</evidence>
<dbReference type="OrthoDB" id="7997062at2"/>
<reference evidence="1 2" key="1">
    <citation type="submission" date="2019-07" db="EMBL/GenBank/DDBJ databases">
        <title>Whole genome shotgun sequence of Methylobacterium gnaphalii NBRC 107716.</title>
        <authorList>
            <person name="Hosoyama A."/>
            <person name="Uohara A."/>
            <person name="Ohji S."/>
            <person name="Ichikawa N."/>
        </authorList>
    </citation>
    <scope>NUCLEOTIDE SEQUENCE [LARGE SCALE GENOMIC DNA]</scope>
    <source>
        <strain evidence="1 2">NBRC 107716</strain>
    </source>
</reference>
<name>A0A512JMA8_9HYPH</name>